<dbReference type="EMBL" id="CP069362">
    <property type="protein sequence ID" value="WGS65231.1"/>
    <property type="molecule type" value="Genomic_DNA"/>
</dbReference>
<dbReference type="PROSITE" id="PS50929">
    <property type="entry name" value="ABC_TM1F"/>
    <property type="match status" value="1"/>
</dbReference>
<feature type="domain" description="ABC transmembrane type-1" evidence="9">
    <location>
        <begin position="38"/>
        <end position="369"/>
    </location>
</feature>
<gene>
    <name evidence="10" type="ORF">JRV97_01340</name>
</gene>
<dbReference type="Gene3D" id="3.40.50.300">
    <property type="entry name" value="P-loop containing nucleotide triphosphate hydrolases"/>
    <property type="match status" value="1"/>
</dbReference>
<dbReference type="InterPro" id="IPR003439">
    <property type="entry name" value="ABC_transporter-like_ATP-bd"/>
</dbReference>
<protein>
    <submittedName>
        <fullName evidence="10">ABC transporter ATP-binding protein</fullName>
    </submittedName>
</protein>
<dbReference type="SMART" id="SM00382">
    <property type="entry name" value="AAA"/>
    <property type="match status" value="1"/>
</dbReference>
<dbReference type="PROSITE" id="PS50893">
    <property type="entry name" value="ABC_TRANSPORTER_2"/>
    <property type="match status" value="1"/>
</dbReference>
<keyword evidence="2 7" id="KW-0812">Transmembrane</keyword>
<keyword evidence="3" id="KW-0547">Nucleotide-binding</keyword>
<keyword evidence="6 7" id="KW-0472">Membrane</keyword>
<dbReference type="InterPro" id="IPR036640">
    <property type="entry name" value="ABC1_TM_sf"/>
</dbReference>
<evidence type="ECO:0000256" key="1">
    <source>
        <dbReference type="ARBA" id="ARBA00004651"/>
    </source>
</evidence>
<dbReference type="GO" id="GO:0005524">
    <property type="term" value="F:ATP binding"/>
    <property type="evidence" value="ECO:0007669"/>
    <property type="project" value="UniProtKB-KW"/>
</dbReference>
<evidence type="ECO:0000256" key="3">
    <source>
        <dbReference type="ARBA" id="ARBA00022741"/>
    </source>
</evidence>
<dbReference type="RefSeq" id="WP_280999539.1">
    <property type="nucleotide sequence ID" value="NZ_CP069362.1"/>
</dbReference>
<evidence type="ECO:0000313" key="11">
    <source>
        <dbReference type="Proteomes" id="UP001232493"/>
    </source>
</evidence>
<evidence type="ECO:0000256" key="2">
    <source>
        <dbReference type="ARBA" id="ARBA00022692"/>
    </source>
</evidence>
<organism evidence="10 11">
    <name type="scientific">Marinitoga aeolica</name>
    <dbReference type="NCBI Taxonomy" id="2809031"/>
    <lineage>
        <taxon>Bacteria</taxon>
        <taxon>Thermotogati</taxon>
        <taxon>Thermotogota</taxon>
        <taxon>Thermotogae</taxon>
        <taxon>Petrotogales</taxon>
        <taxon>Petrotogaceae</taxon>
        <taxon>Marinitoga</taxon>
    </lineage>
</organism>
<proteinExistence type="predicted"/>
<keyword evidence="5 7" id="KW-1133">Transmembrane helix</keyword>
<name>A0ABY8PRI9_9BACT</name>
<evidence type="ECO:0000256" key="6">
    <source>
        <dbReference type="ARBA" id="ARBA00023136"/>
    </source>
</evidence>
<keyword evidence="11" id="KW-1185">Reference proteome</keyword>
<feature type="transmembrane region" description="Helical" evidence="7">
    <location>
        <begin position="308"/>
        <end position="330"/>
    </location>
</feature>
<dbReference type="PROSITE" id="PS00211">
    <property type="entry name" value="ABC_TRANSPORTER_1"/>
    <property type="match status" value="1"/>
</dbReference>
<evidence type="ECO:0000256" key="4">
    <source>
        <dbReference type="ARBA" id="ARBA00022840"/>
    </source>
</evidence>
<evidence type="ECO:0000259" key="8">
    <source>
        <dbReference type="PROSITE" id="PS50893"/>
    </source>
</evidence>
<dbReference type="SUPFAM" id="SSF52540">
    <property type="entry name" value="P-loop containing nucleoside triphosphate hydrolases"/>
    <property type="match status" value="1"/>
</dbReference>
<feature type="transmembrane region" description="Helical" evidence="7">
    <location>
        <begin position="126"/>
        <end position="147"/>
    </location>
</feature>
<dbReference type="Gene3D" id="1.20.1560.10">
    <property type="entry name" value="ABC transporter type 1, transmembrane domain"/>
    <property type="match status" value="1"/>
</dbReference>
<dbReference type="CDD" id="cd18544">
    <property type="entry name" value="ABC_6TM_TmrA_like"/>
    <property type="match status" value="1"/>
</dbReference>
<feature type="transmembrane region" description="Helical" evidence="7">
    <location>
        <begin position="201"/>
        <end position="220"/>
    </location>
</feature>
<evidence type="ECO:0000313" key="10">
    <source>
        <dbReference type="EMBL" id="WGS65231.1"/>
    </source>
</evidence>
<feature type="transmembrane region" description="Helical" evidence="7">
    <location>
        <begin position="33"/>
        <end position="54"/>
    </location>
</feature>
<dbReference type="Pfam" id="PF00005">
    <property type="entry name" value="ABC_tran"/>
    <property type="match status" value="1"/>
</dbReference>
<comment type="subcellular location">
    <subcellularLocation>
        <location evidence="1">Cell membrane</location>
        <topology evidence="1">Multi-pass membrane protein</topology>
    </subcellularLocation>
</comment>
<accession>A0ABY8PRI9</accession>
<dbReference type="Pfam" id="PF00664">
    <property type="entry name" value="ABC_membrane"/>
    <property type="match status" value="1"/>
</dbReference>
<feature type="transmembrane region" description="Helical" evidence="7">
    <location>
        <begin position="226"/>
        <end position="247"/>
    </location>
</feature>
<dbReference type="InterPro" id="IPR003593">
    <property type="entry name" value="AAA+_ATPase"/>
</dbReference>
<evidence type="ECO:0000256" key="5">
    <source>
        <dbReference type="ARBA" id="ARBA00022989"/>
    </source>
</evidence>
<keyword evidence="4 10" id="KW-0067">ATP-binding</keyword>
<dbReference type="PANTHER" id="PTHR43394">
    <property type="entry name" value="ATP-DEPENDENT PERMEASE MDL1, MITOCHONDRIAL"/>
    <property type="match status" value="1"/>
</dbReference>
<reference evidence="10 11" key="1">
    <citation type="submission" date="2021-02" db="EMBL/GenBank/DDBJ databases">
        <title>Characterization of Marinitoga sp. nov. str. BP5-C20A.</title>
        <authorList>
            <person name="Erauso G."/>
            <person name="Postec A."/>
        </authorList>
    </citation>
    <scope>NUCLEOTIDE SEQUENCE [LARGE SCALE GENOMIC DNA]</scope>
    <source>
        <strain evidence="10 11">BP5-C20A</strain>
    </source>
</reference>
<dbReference type="InterPro" id="IPR027417">
    <property type="entry name" value="P-loop_NTPase"/>
</dbReference>
<dbReference type="SUPFAM" id="SSF90123">
    <property type="entry name" value="ABC transporter transmembrane region"/>
    <property type="match status" value="1"/>
</dbReference>
<dbReference type="InterPro" id="IPR039421">
    <property type="entry name" value="Type_1_exporter"/>
</dbReference>
<dbReference type="Proteomes" id="UP001232493">
    <property type="component" value="Chromosome"/>
</dbReference>
<evidence type="ECO:0000259" key="9">
    <source>
        <dbReference type="PROSITE" id="PS50929"/>
    </source>
</evidence>
<dbReference type="PANTHER" id="PTHR43394:SF1">
    <property type="entry name" value="ATP-BINDING CASSETTE SUB-FAMILY B MEMBER 10, MITOCHONDRIAL"/>
    <property type="match status" value="1"/>
</dbReference>
<dbReference type="InterPro" id="IPR011527">
    <property type="entry name" value="ABC1_TM_dom"/>
</dbReference>
<feature type="domain" description="ABC transporter" evidence="8">
    <location>
        <begin position="401"/>
        <end position="635"/>
    </location>
</feature>
<sequence length="640" mass="74195">MRTAHTDILKEEKQRSISNIKIFSMLWKYMKKYYIILIFSFLFLFLSTAIDLTIPSVMRYVIDNVINSTYKFKMENNKFIPSPTGDYVLKHIDGKYYMTKENKKISVESEYVKHIKEKSLNDIAKYSILVVLLFLSQLMFNYGQVIFSNLMGQKVIYDIRNELYTHILAVPLDFFTKNPTGKITTRTVNDTQNLSQFFTDVLTSLTKDVAIIIGVIIVMFNMNFKLTTYVIVMFPIIVLSTWVFGVIDRKIYARTRTRISATNSFLAENIAGANVTKAFNQEDRKRKEFYDLSYKLYRSRIQQIILNGLFRPLMNVMYYITLSLLFWFGAKLFKQNVVSFGILVAFTSYIDMFFRPLFDIAEKYDILQNAFASAEKIFRLKELKQEDFGKGLYKDINKGSVEFKKVSFAYEKENYILKNVSFKIAGKENVAIVGETGSGKTTIIKLINGLYKPQIGNIYIDEKDLNDYDLHSLRRQIAVVPQDVFLFTGTILDNIRIFDESISEEEVIQAAKQVHAHEMIEKFPDKYYTKILERGSTLSAGERQLIALARAVIFRSKIIILDEATANIDVETEYLIQKAMENLIGKVTIISIAHRLSTIKTASRILVVHKGNVVEEGTHNELMQKRGIYYDLYKLQYETQ</sequence>
<dbReference type="InterPro" id="IPR017871">
    <property type="entry name" value="ABC_transporter-like_CS"/>
</dbReference>
<evidence type="ECO:0000256" key="7">
    <source>
        <dbReference type="SAM" id="Phobius"/>
    </source>
</evidence>